<proteinExistence type="predicted"/>
<reference evidence="1" key="1">
    <citation type="submission" date="2019-08" db="EMBL/GenBank/DDBJ databases">
        <authorList>
            <person name="Kucharzyk K."/>
            <person name="Murdoch R.W."/>
            <person name="Higgins S."/>
            <person name="Loffler F."/>
        </authorList>
    </citation>
    <scope>NUCLEOTIDE SEQUENCE</scope>
</reference>
<dbReference type="EMBL" id="VSSQ01000650">
    <property type="protein sequence ID" value="MPL99174.1"/>
    <property type="molecule type" value="Genomic_DNA"/>
</dbReference>
<protein>
    <submittedName>
        <fullName evidence="1">Uncharacterized protein</fullName>
    </submittedName>
</protein>
<dbReference type="Gene3D" id="2.40.160.50">
    <property type="entry name" value="membrane protein fhac: a member of the omp85/tpsb transporter family"/>
    <property type="match status" value="1"/>
</dbReference>
<gene>
    <name evidence="1" type="ORF">SDC9_45390</name>
</gene>
<comment type="caution">
    <text evidence="1">The sequence shown here is derived from an EMBL/GenBank/DDBJ whole genome shotgun (WGS) entry which is preliminary data.</text>
</comment>
<organism evidence="1">
    <name type="scientific">bioreactor metagenome</name>
    <dbReference type="NCBI Taxonomy" id="1076179"/>
    <lineage>
        <taxon>unclassified sequences</taxon>
        <taxon>metagenomes</taxon>
        <taxon>ecological metagenomes</taxon>
    </lineage>
</organism>
<sequence length="569" mass="64284">MALLAQGQKSVFIVFHTGEFINDSTEKVDGQILSFPDSNALARHLTDLLQKDFSKGYLYANYSVLRPWSDENPYIEYYRGEKLFIRSVSNGNADLSMFRSIGYSERKIKKWQTPDPDRILEWENKIISYYENNGFPFASVSFEVDSINFDSVYASWNVQPGPTVVFDSLVQKGKYKPSVSFMSSWLGIEQGKAYDERKIADCRRRIEMSELVEETSPMQVYFSDGKARLYFYLKKKKSNSFDGILGFAPDRDNPAKLLFNGDVNLKLANSFNHGDIISLKWKSSADRSQEVNVKASVPYLFNLPVGVNGFLNIYRRDTLYVKTKQHYGVSFFSGIATEIEFFAENTDSRVIDQSVFESATTLPSWADSRTSAGGLRIYFPSVDNTIVAHRGFIAEFEASAGKKKIIANSSAPETLYDGIDLESLIVYGTAGISLYTPVKGALHVMGESRIGWIDAPKLFENDLYLLGGLQTLRGFDEKSIPASVYSVSTAEIRFFFEKYSFITVFSDYGIMRQMANSSFIMRYYFSSGAGLSFSTKAGIFSIFYALGKQNPGEFIIRNGKIHFGFVTRF</sequence>
<accession>A0A644W5W5</accession>
<dbReference type="AlphaFoldDB" id="A0A644W5W5"/>
<name>A0A644W5W5_9ZZZZ</name>
<evidence type="ECO:0000313" key="1">
    <source>
        <dbReference type="EMBL" id="MPL99174.1"/>
    </source>
</evidence>